<dbReference type="AlphaFoldDB" id="A0A2T0RS48"/>
<dbReference type="PROSITE" id="PS51186">
    <property type="entry name" value="GNAT"/>
    <property type="match status" value="1"/>
</dbReference>
<keyword evidence="2" id="KW-0808">Transferase</keyword>
<accession>A0A2T0RS48</accession>
<dbReference type="SUPFAM" id="SSF55729">
    <property type="entry name" value="Acyl-CoA N-acyltransferases (Nat)"/>
    <property type="match status" value="1"/>
</dbReference>
<dbReference type="InterPro" id="IPR016181">
    <property type="entry name" value="Acyl_CoA_acyltransferase"/>
</dbReference>
<name>A0A2T0RS48_9ACTN</name>
<dbReference type="PANTHER" id="PTHR42791">
    <property type="entry name" value="GNAT FAMILY ACETYLTRANSFERASE"/>
    <property type="match status" value="1"/>
</dbReference>
<dbReference type="OrthoDB" id="7057833at2"/>
<evidence type="ECO:0000259" key="1">
    <source>
        <dbReference type="PROSITE" id="PS51186"/>
    </source>
</evidence>
<dbReference type="GO" id="GO:0016747">
    <property type="term" value="F:acyltransferase activity, transferring groups other than amino-acyl groups"/>
    <property type="evidence" value="ECO:0007669"/>
    <property type="project" value="InterPro"/>
</dbReference>
<dbReference type="Pfam" id="PF13508">
    <property type="entry name" value="Acetyltransf_7"/>
    <property type="match status" value="1"/>
</dbReference>
<dbReference type="CDD" id="cd04301">
    <property type="entry name" value="NAT_SF"/>
    <property type="match status" value="1"/>
</dbReference>
<dbReference type="EMBL" id="PVZG01000014">
    <property type="protein sequence ID" value="PRY23981.1"/>
    <property type="molecule type" value="Genomic_DNA"/>
</dbReference>
<evidence type="ECO:0000313" key="3">
    <source>
        <dbReference type="Proteomes" id="UP000239209"/>
    </source>
</evidence>
<sequence>MTQPHTTSAAIRSATYDDAPAMAELLVEAFLHGDLGPWLIPHLHTRARVYRPYFALLTEQALDHGHVQISGDASTDLVAVAIWYPIAGGPPPVAADYDTRLADITGQYQHRFVALDDVMHRHHPYDAWHHYLAFLAVHPDRQHHGLGSTLLAHHHAELDATGTPSYLEATGSRNARLYARHGYRPRASYRIGGDGPALHPMWRPPAT</sequence>
<evidence type="ECO:0000313" key="2">
    <source>
        <dbReference type="EMBL" id="PRY23981.1"/>
    </source>
</evidence>
<dbReference type="InterPro" id="IPR000182">
    <property type="entry name" value="GNAT_dom"/>
</dbReference>
<keyword evidence="3" id="KW-1185">Reference proteome</keyword>
<organism evidence="2 3">
    <name type="scientific">Pseudosporangium ferrugineum</name>
    <dbReference type="NCBI Taxonomy" id="439699"/>
    <lineage>
        <taxon>Bacteria</taxon>
        <taxon>Bacillati</taxon>
        <taxon>Actinomycetota</taxon>
        <taxon>Actinomycetes</taxon>
        <taxon>Micromonosporales</taxon>
        <taxon>Micromonosporaceae</taxon>
        <taxon>Pseudosporangium</taxon>
    </lineage>
</organism>
<dbReference type="RefSeq" id="WP_106129380.1">
    <property type="nucleotide sequence ID" value="NZ_PVZG01000014.1"/>
</dbReference>
<dbReference type="Proteomes" id="UP000239209">
    <property type="component" value="Unassembled WGS sequence"/>
</dbReference>
<gene>
    <name evidence="2" type="ORF">CLV70_114114</name>
</gene>
<proteinExistence type="predicted"/>
<feature type="domain" description="N-acetyltransferase" evidence="1">
    <location>
        <begin position="67"/>
        <end position="202"/>
    </location>
</feature>
<dbReference type="InterPro" id="IPR052523">
    <property type="entry name" value="Trichothecene_AcTrans"/>
</dbReference>
<protein>
    <submittedName>
        <fullName evidence="2">Acetyltransferase (GNAT) family protein</fullName>
    </submittedName>
</protein>
<comment type="caution">
    <text evidence="2">The sequence shown here is derived from an EMBL/GenBank/DDBJ whole genome shotgun (WGS) entry which is preliminary data.</text>
</comment>
<reference evidence="2 3" key="1">
    <citation type="submission" date="2018-03" db="EMBL/GenBank/DDBJ databases">
        <title>Genomic Encyclopedia of Archaeal and Bacterial Type Strains, Phase II (KMG-II): from individual species to whole genera.</title>
        <authorList>
            <person name="Goeker M."/>
        </authorList>
    </citation>
    <scope>NUCLEOTIDE SEQUENCE [LARGE SCALE GENOMIC DNA]</scope>
    <source>
        <strain evidence="2 3">DSM 45348</strain>
    </source>
</reference>
<dbReference type="PANTHER" id="PTHR42791:SF1">
    <property type="entry name" value="N-ACETYLTRANSFERASE DOMAIN-CONTAINING PROTEIN"/>
    <property type="match status" value="1"/>
</dbReference>
<dbReference type="Gene3D" id="3.40.630.30">
    <property type="match status" value="1"/>
</dbReference>